<organism evidence="3">
    <name type="scientific">Laccaria bicolor (strain S238N-H82 / ATCC MYA-4686)</name>
    <name type="common">Bicoloured deceiver</name>
    <name type="synonym">Laccaria laccata var. bicolor</name>
    <dbReference type="NCBI Taxonomy" id="486041"/>
    <lineage>
        <taxon>Eukaryota</taxon>
        <taxon>Fungi</taxon>
        <taxon>Dikarya</taxon>
        <taxon>Basidiomycota</taxon>
        <taxon>Agaricomycotina</taxon>
        <taxon>Agaricomycetes</taxon>
        <taxon>Agaricomycetidae</taxon>
        <taxon>Agaricales</taxon>
        <taxon>Agaricineae</taxon>
        <taxon>Hydnangiaceae</taxon>
        <taxon>Laccaria</taxon>
    </lineage>
</organism>
<dbReference type="AlphaFoldDB" id="B0DE53"/>
<dbReference type="RefSeq" id="XP_001882136.1">
    <property type="nucleotide sequence ID" value="XM_001882101.1"/>
</dbReference>
<name>B0DE53_LACBS</name>
<accession>B0DE53</accession>
<evidence type="ECO:0000313" key="2">
    <source>
        <dbReference type="EMBL" id="EDR07205.1"/>
    </source>
</evidence>
<dbReference type="InParanoid" id="B0DE53"/>
<evidence type="ECO:0000313" key="3">
    <source>
        <dbReference type="Proteomes" id="UP000001194"/>
    </source>
</evidence>
<keyword evidence="3" id="KW-1185">Reference proteome</keyword>
<gene>
    <name evidence="2" type="ORF">LACBIDRAFT_299134</name>
</gene>
<dbReference type="OrthoDB" id="2995174at2759"/>
<proteinExistence type="predicted"/>
<dbReference type="Proteomes" id="UP000001194">
    <property type="component" value="Unassembled WGS sequence"/>
</dbReference>
<reference evidence="2 3" key="1">
    <citation type="journal article" date="2008" name="Nature">
        <title>The genome of Laccaria bicolor provides insights into mycorrhizal symbiosis.</title>
        <authorList>
            <person name="Martin F."/>
            <person name="Aerts A."/>
            <person name="Ahren D."/>
            <person name="Brun A."/>
            <person name="Danchin E.G.J."/>
            <person name="Duchaussoy F."/>
            <person name="Gibon J."/>
            <person name="Kohler A."/>
            <person name="Lindquist E."/>
            <person name="Pereda V."/>
            <person name="Salamov A."/>
            <person name="Shapiro H.J."/>
            <person name="Wuyts J."/>
            <person name="Blaudez D."/>
            <person name="Buee M."/>
            <person name="Brokstein P."/>
            <person name="Canbaeck B."/>
            <person name="Cohen D."/>
            <person name="Courty P.E."/>
            <person name="Coutinho P.M."/>
            <person name="Delaruelle C."/>
            <person name="Detter J.C."/>
            <person name="Deveau A."/>
            <person name="DiFazio S."/>
            <person name="Duplessis S."/>
            <person name="Fraissinet-Tachet L."/>
            <person name="Lucic E."/>
            <person name="Frey-Klett P."/>
            <person name="Fourrey C."/>
            <person name="Feussner I."/>
            <person name="Gay G."/>
            <person name="Grimwood J."/>
            <person name="Hoegger P.J."/>
            <person name="Jain P."/>
            <person name="Kilaru S."/>
            <person name="Labbe J."/>
            <person name="Lin Y.C."/>
            <person name="Legue V."/>
            <person name="Le Tacon F."/>
            <person name="Marmeisse R."/>
            <person name="Melayah D."/>
            <person name="Montanini B."/>
            <person name="Muratet M."/>
            <person name="Nehls U."/>
            <person name="Niculita-Hirzel H."/>
            <person name="Oudot-Le Secq M.P."/>
            <person name="Peter M."/>
            <person name="Quesneville H."/>
            <person name="Rajashekar B."/>
            <person name="Reich M."/>
            <person name="Rouhier N."/>
            <person name="Schmutz J."/>
            <person name="Yin T."/>
            <person name="Chalot M."/>
            <person name="Henrissat B."/>
            <person name="Kuees U."/>
            <person name="Lucas S."/>
            <person name="Van de Peer Y."/>
            <person name="Podila G.K."/>
            <person name="Polle A."/>
            <person name="Pukkila P.J."/>
            <person name="Richardson P.M."/>
            <person name="Rouze P."/>
            <person name="Sanders I.R."/>
            <person name="Stajich J.E."/>
            <person name="Tunlid A."/>
            <person name="Tuskan G."/>
            <person name="Grigoriev I.V."/>
        </authorList>
    </citation>
    <scope>NUCLEOTIDE SEQUENCE [LARGE SCALE GENOMIC DNA]</scope>
    <source>
        <strain evidence="3">S238N-H82 / ATCC MYA-4686</strain>
    </source>
</reference>
<feature type="region of interest" description="Disordered" evidence="1">
    <location>
        <begin position="220"/>
        <end position="239"/>
    </location>
</feature>
<evidence type="ECO:0000256" key="1">
    <source>
        <dbReference type="SAM" id="MobiDB-lite"/>
    </source>
</evidence>
<dbReference type="EMBL" id="DS547105">
    <property type="protein sequence ID" value="EDR07205.1"/>
    <property type="molecule type" value="Genomic_DNA"/>
</dbReference>
<protein>
    <submittedName>
        <fullName evidence="2">Predicted protein</fullName>
    </submittedName>
</protein>
<sequence>MKVLVEAAMSTLPGHDHPSSSTASSGCKGDTDSAAKVGKSTTRTGPSYVYYRLYTKLGAFESNRPIYHNDRFIGRIPTKSFAPPHTVASIKLSLCGLEDLSEPDKALLFTPLSSPAPKEDSARLSLYAPSGPGLNEQDPIVLVVESEKRSEEVSQPEKLPERSDDTEIHYGYKTIDTAWLSGEKHEIVYTDGVIVSMGLAADKTLYSGYMAINSKGEKGFVRSNGKGGTDSASKDGKSTKRTGPTYVYYRLYTKLGAFESNHTLYQNDRFIGRIPSKLFAPPHTVASIKRSLCKLEGLLDPDKALVFAPLSSPAPKEDSTRLSLNALSGPGLSELDPIALVVESEKRTKEASQSETQLPECSDNTDIHYVYYRVYLSESEGEAKAKTSFDESDISLGRINTLSIAPPHTAGSLKARIAKVEGLVTPGHALYKDMELFQDTDSDAAMNDTDIISFQGDDYPGSDKRDHVALVNATTNTAADQKAKPTPKFKFYETRSINSWWRLQSKGFRLAINNQR</sequence>
<dbReference type="GeneID" id="6077749"/>
<feature type="region of interest" description="Disordered" evidence="1">
    <location>
        <begin position="10"/>
        <end position="39"/>
    </location>
</feature>
<dbReference type="HOGENOM" id="CLU_468559_0_0_1"/>
<dbReference type="KEGG" id="lbc:LACBIDRAFT_299134"/>
<dbReference type="PROSITE" id="PS51257">
    <property type="entry name" value="PROKAR_LIPOPROTEIN"/>
    <property type="match status" value="1"/>
</dbReference>